<dbReference type="EMBL" id="HG996471">
    <property type="protein sequence ID" value="CAG1845594.1"/>
    <property type="molecule type" value="Genomic_DNA"/>
</dbReference>
<gene>
    <name evidence="1" type="ORF">GSMUA_153890.1</name>
</gene>
<protein>
    <submittedName>
        <fullName evidence="1">(wild Malaysian banana) hypothetical protein</fullName>
    </submittedName>
</protein>
<sequence>MSMIWSIYIIGDLLPLERSNLIELKCIDQLCLMPASLG</sequence>
<accession>A0A8D7F9S0</accession>
<evidence type="ECO:0000313" key="1">
    <source>
        <dbReference type="EMBL" id="CAG1845594.1"/>
    </source>
</evidence>
<dbReference type="AlphaFoldDB" id="A0A8D7F9S0"/>
<proteinExistence type="predicted"/>
<reference evidence="1" key="1">
    <citation type="submission" date="2021-03" db="EMBL/GenBank/DDBJ databases">
        <authorList>
            <consortium name="Genoscope - CEA"/>
            <person name="William W."/>
        </authorList>
    </citation>
    <scope>NUCLEOTIDE SEQUENCE</scope>
    <source>
        <strain evidence="1">Doubled-haploid Pahang</strain>
    </source>
</reference>
<name>A0A8D7F9S0_MUSAM</name>
<organism evidence="1">
    <name type="scientific">Musa acuminata subsp. malaccensis</name>
    <name type="common">Wild banana</name>
    <name type="synonym">Musa malaccensis</name>
    <dbReference type="NCBI Taxonomy" id="214687"/>
    <lineage>
        <taxon>Eukaryota</taxon>
        <taxon>Viridiplantae</taxon>
        <taxon>Streptophyta</taxon>
        <taxon>Embryophyta</taxon>
        <taxon>Tracheophyta</taxon>
        <taxon>Spermatophyta</taxon>
        <taxon>Magnoliopsida</taxon>
        <taxon>Liliopsida</taxon>
        <taxon>Zingiberales</taxon>
        <taxon>Musaceae</taxon>
        <taxon>Musa</taxon>
    </lineage>
</organism>